<accession>A0A382PCP0</accession>
<reference evidence="2" key="1">
    <citation type="submission" date="2018-05" db="EMBL/GenBank/DDBJ databases">
        <authorList>
            <person name="Lanie J.A."/>
            <person name="Ng W.-L."/>
            <person name="Kazmierczak K.M."/>
            <person name="Andrzejewski T.M."/>
            <person name="Davidsen T.M."/>
            <person name="Wayne K.J."/>
            <person name="Tettelin H."/>
            <person name="Glass J.I."/>
            <person name="Rusch D."/>
            <person name="Podicherti R."/>
            <person name="Tsui H.-C.T."/>
            <person name="Winkler M.E."/>
        </authorList>
    </citation>
    <scope>NUCLEOTIDE SEQUENCE</scope>
</reference>
<sequence length="29" mass="3213">MNIRTILSLLSMFGAISTAAVVWFLLSEK</sequence>
<keyword evidence="1" id="KW-0472">Membrane</keyword>
<evidence type="ECO:0000313" key="2">
    <source>
        <dbReference type="EMBL" id="SVC70590.1"/>
    </source>
</evidence>
<keyword evidence="1" id="KW-0812">Transmembrane</keyword>
<keyword evidence="1" id="KW-1133">Transmembrane helix</keyword>
<feature type="non-terminal residue" evidence="2">
    <location>
        <position position="29"/>
    </location>
</feature>
<name>A0A382PCP0_9ZZZZ</name>
<protein>
    <submittedName>
        <fullName evidence="2">Uncharacterized protein</fullName>
    </submittedName>
</protein>
<evidence type="ECO:0000256" key="1">
    <source>
        <dbReference type="SAM" id="Phobius"/>
    </source>
</evidence>
<gene>
    <name evidence="2" type="ORF">METZ01_LOCUS323444</name>
</gene>
<dbReference type="EMBL" id="UINC01106140">
    <property type="protein sequence ID" value="SVC70590.1"/>
    <property type="molecule type" value="Genomic_DNA"/>
</dbReference>
<proteinExistence type="predicted"/>
<dbReference type="AlphaFoldDB" id="A0A382PCP0"/>
<organism evidence="2">
    <name type="scientific">marine metagenome</name>
    <dbReference type="NCBI Taxonomy" id="408172"/>
    <lineage>
        <taxon>unclassified sequences</taxon>
        <taxon>metagenomes</taxon>
        <taxon>ecological metagenomes</taxon>
    </lineage>
</organism>
<feature type="transmembrane region" description="Helical" evidence="1">
    <location>
        <begin position="6"/>
        <end position="26"/>
    </location>
</feature>